<evidence type="ECO:0000259" key="6">
    <source>
        <dbReference type="Pfam" id="PF07989"/>
    </source>
</evidence>
<feature type="compositionally biased region" description="Polar residues" evidence="5">
    <location>
        <begin position="1324"/>
        <end position="1335"/>
    </location>
</feature>
<dbReference type="Pfam" id="PF12808">
    <property type="entry name" value="Mto2_bdg"/>
    <property type="match status" value="1"/>
</dbReference>
<evidence type="ECO:0000313" key="9">
    <source>
        <dbReference type="Proteomes" id="UP000325902"/>
    </source>
</evidence>
<protein>
    <submittedName>
        <fullName evidence="8">Anucleate primary sterigmata protein B</fullName>
    </submittedName>
</protein>
<evidence type="ECO:0000256" key="2">
    <source>
        <dbReference type="ARBA" id="ARBA00022490"/>
    </source>
</evidence>
<keyword evidence="2" id="KW-0963">Cytoplasm</keyword>
<dbReference type="GO" id="GO:0005737">
    <property type="term" value="C:cytoplasm"/>
    <property type="evidence" value="ECO:0007669"/>
    <property type="project" value="UniProtKB-SubCell"/>
</dbReference>
<dbReference type="EMBL" id="VCHE01000026">
    <property type="protein sequence ID" value="KAB2576137.1"/>
    <property type="molecule type" value="Genomic_DNA"/>
</dbReference>
<sequence length="1483" mass="168407">MARKSTDDEDVRSFDHSDPELPPLPSDDDDSFLRPPSDSADNSHLSSDGGSAIIEREMKRQLLDIESSFLPDRDADNSEAAPASTGADDTYVYGASSLHPPPRNGARGGRHSRESSSHRSVHAEDVALPESPLPPDEASDQGLFDEGDRFEEGSSSFDEHAPSSPTAAAAERSQSRTEEQTSKQTEPTIEVTHAENQGQRYEEDAQSQRSFRPTSSASTVKAERLENEGHGDDERSSRFRDTFSSLNTGGRNPSNASSVRKRPSFLRDRSRGPSQRSTTSSFTGRSESSFGDNRDSSDFALQTGGALPGTGMRSSDRDLSRLPSFGSIASSISGNSERRPSFDRARSTLSAASQADNNLERLDEEPRPTSASPPATPTARPFSSGTNNMTDTVITKHVQNIRVPDTVAREYREKHATKSPERPSTANQFAFSSRTKHNLTLKEQNSKIDKLSKENFDLKLKIHFLDQALQNRSDEGVKDMISKNVQLQTDLATEKKENQSLRRKVRELERKLKAQEEGMAAAKEKTPGSDDGKGESTQGQAEMEEEITYLRECLQQSETEIERLKEEGLAKEVEKRRMAEYVKSMGDRRVSEPSAGVEEAMEMWKDLLEAETARREQADEDAERLRDEIRRLKAEREQSTQQPTSARHSHNMSRGSRISYARSQSGSDGTTDNRAGTSASSVTLVEQLKHENAELRRDLGAQTSMLVSRNRERERLQQEIEELKLSVRRGVGSGSVVGDSIFDRSISRANHHRPSSRSSAITRTNDIDEAEREEYEQKQAELRDQIAELKMTNQELEKQLNNTLDELENTEENMRQLDRENTNLLEDVRSIQNERDDILRSLEQKEAEFDALREEAEDEIDGYEQELHQKEQDLERLINDLENRNEDFEALQQEMKNVSESLVMLEDDRNASQRRIQQLEQELEDANQELESLDQKLHEAQQKIERFEVQQESNQGEITFLREEQEGDKIRIGDLEAALNAAQMSIQEERERYKDLEDRVLEERNQREALDSQEKEQVQKAFDDLNAQATKARDEVRRLRKELASKEAEATNWKQRLDDLENSLRDALGSLDGTKSSLLKDVTKLQRDLDETMMDLDHARSELAEKERTLRNRDTLLESTSLESRKLADMLDKERQLRMQDKRQFEQSQRTHQSNTRTIQSYETRILELETSRSQDRRRINQLEAQYKDQLLERNNLLLALWNRLSTLCGADWAQRNSLVNGELPTLEVIGRSLPGFSKNVLAAIKMVENIIGGFKVRIRGIEKDLWKEYQTLEHKLDVRIKHLDGLEKTIRSGSMGMIRNETLNNEISRLKSENKHLKAEINLSRQPTRSSNDSGDAHHHSPAHSRLPHRSVSGPHGTSNVNRNSIASTLLRHNSSTDVLQHYSSSSQQEAPTSNPAPPAVQPTEQRWIHRLKELERRLKAEREARLLDRKGARQRLQEGKAENEELRGMLEREKERERENGGGGSGRSSPSHAAFPTIGTR</sequence>
<feature type="domain" description="Mto1-like Mto2p-binding" evidence="7">
    <location>
        <begin position="1408"/>
        <end position="1458"/>
    </location>
</feature>
<feature type="compositionally biased region" description="Basic and acidic residues" evidence="5">
    <location>
        <begin position="514"/>
        <end position="534"/>
    </location>
</feature>
<keyword evidence="9" id="KW-1185">Reference proteome</keyword>
<dbReference type="GO" id="GO:0005815">
    <property type="term" value="C:microtubule organizing center"/>
    <property type="evidence" value="ECO:0007669"/>
    <property type="project" value="InterPro"/>
</dbReference>
<feature type="compositionally biased region" description="Low complexity" evidence="5">
    <location>
        <begin position="368"/>
        <end position="381"/>
    </location>
</feature>
<feature type="compositionally biased region" description="Basic and acidic residues" evidence="5">
    <location>
        <begin position="358"/>
        <end position="367"/>
    </location>
</feature>
<dbReference type="Gene3D" id="1.10.287.1490">
    <property type="match status" value="1"/>
</dbReference>
<gene>
    <name evidence="8" type="primary">apsB</name>
    <name evidence="8" type="ORF">DBV05_g5176</name>
</gene>
<feature type="compositionally biased region" description="Polar residues" evidence="5">
    <location>
        <begin position="347"/>
        <end position="357"/>
    </location>
</feature>
<proteinExistence type="predicted"/>
<feature type="compositionally biased region" description="Basic and acidic residues" evidence="5">
    <location>
        <begin position="1435"/>
        <end position="1462"/>
    </location>
</feature>
<feature type="compositionally biased region" description="Polar residues" evidence="5">
    <location>
        <begin position="383"/>
        <end position="393"/>
    </location>
</feature>
<feature type="compositionally biased region" description="Polar residues" evidence="5">
    <location>
        <begin position="422"/>
        <end position="433"/>
    </location>
</feature>
<evidence type="ECO:0000256" key="4">
    <source>
        <dbReference type="SAM" id="Coils"/>
    </source>
</evidence>
<reference evidence="8 9" key="1">
    <citation type="journal article" date="2019" name="Sci. Rep.">
        <title>A multi-omics analysis of the grapevine pathogen Lasiodiplodia theobromae reveals that temperature affects the expression of virulence- and pathogenicity-related genes.</title>
        <authorList>
            <person name="Felix C."/>
            <person name="Meneses R."/>
            <person name="Goncalves M.F.M."/>
            <person name="Tilleman L."/>
            <person name="Duarte A.S."/>
            <person name="Jorrin-Novo J.V."/>
            <person name="Van de Peer Y."/>
            <person name="Deforce D."/>
            <person name="Van Nieuwerburgh F."/>
            <person name="Esteves A.C."/>
            <person name="Alves A."/>
        </authorList>
    </citation>
    <scope>NUCLEOTIDE SEQUENCE [LARGE SCALE GENOMIC DNA]</scope>
    <source>
        <strain evidence="8 9">LA-SOL3</strain>
    </source>
</reference>
<feature type="coiled-coil region" evidence="4">
    <location>
        <begin position="685"/>
        <end position="726"/>
    </location>
</feature>
<dbReference type="PANTHER" id="PTHR32083:SF48">
    <property type="entry name" value="TRANS-GOLGI NETWORK-LOCALIZED SYP41-INTERACTING PROTEIN 1"/>
    <property type="match status" value="1"/>
</dbReference>
<feature type="region of interest" description="Disordered" evidence="5">
    <location>
        <begin position="748"/>
        <end position="773"/>
    </location>
</feature>
<evidence type="ECO:0000259" key="7">
    <source>
        <dbReference type="Pfam" id="PF12808"/>
    </source>
</evidence>
<evidence type="ECO:0000256" key="1">
    <source>
        <dbReference type="ARBA" id="ARBA00004496"/>
    </source>
</evidence>
<feature type="compositionally biased region" description="Basic and acidic residues" evidence="5">
    <location>
        <begin position="54"/>
        <end position="63"/>
    </location>
</feature>
<evidence type="ECO:0000256" key="5">
    <source>
        <dbReference type="SAM" id="MobiDB-lite"/>
    </source>
</evidence>
<comment type="caution">
    <text evidence="8">The sequence shown here is derived from an EMBL/GenBank/DDBJ whole genome shotgun (WGS) entry which is preliminary data.</text>
</comment>
<organism evidence="8 9">
    <name type="scientific">Lasiodiplodia theobromae</name>
    <dbReference type="NCBI Taxonomy" id="45133"/>
    <lineage>
        <taxon>Eukaryota</taxon>
        <taxon>Fungi</taxon>
        <taxon>Dikarya</taxon>
        <taxon>Ascomycota</taxon>
        <taxon>Pezizomycotina</taxon>
        <taxon>Dothideomycetes</taxon>
        <taxon>Dothideomycetes incertae sedis</taxon>
        <taxon>Botryosphaeriales</taxon>
        <taxon>Botryosphaeriaceae</taxon>
        <taxon>Lasiodiplodia</taxon>
    </lineage>
</organism>
<dbReference type="Pfam" id="PF07989">
    <property type="entry name" value="Cnn_1N"/>
    <property type="match status" value="1"/>
</dbReference>
<feature type="compositionally biased region" description="Polar residues" evidence="5">
    <location>
        <begin position="40"/>
        <end position="49"/>
    </location>
</feature>
<feature type="region of interest" description="Disordered" evidence="5">
    <location>
        <begin position="514"/>
        <end position="539"/>
    </location>
</feature>
<evidence type="ECO:0000313" key="8">
    <source>
        <dbReference type="EMBL" id="KAB2576137.1"/>
    </source>
</evidence>
<feature type="compositionally biased region" description="Polar residues" evidence="5">
    <location>
        <begin position="1379"/>
        <end position="1395"/>
    </location>
</feature>
<dbReference type="OrthoDB" id="10255000at2759"/>
<keyword evidence="3 4" id="KW-0175">Coiled coil</keyword>
<dbReference type="Proteomes" id="UP000325902">
    <property type="component" value="Unassembled WGS sequence"/>
</dbReference>
<feature type="region of interest" description="Disordered" evidence="5">
    <location>
        <begin position="1435"/>
        <end position="1483"/>
    </location>
</feature>
<dbReference type="InterPro" id="IPR012943">
    <property type="entry name" value="Cnn_1N"/>
</dbReference>
<comment type="subcellular location">
    <subcellularLocation>
        <location evidence="1">Cytoplasm</location>
    </subcellularLocation>
</comment>
<feature type="compositionally biased region" description="Basic and acidic residues" evidence="5">
    <location>
        <begin position="111"/>
        <end position="125"/>
    </location>
</feature>
<feature type="compositionally biased region" description="Polar residues" evidence="5">
    <location>
        <begin position="207"/>
        <end position="219"/>
    </location>
</feature>
<feature type="compositionally biased region" description="Basic and acidic residues" evidence="5">
    <location>
        <begin position="1"/>
        <end position="19"/>
    </location>
</feature>
<feature type="compositionally biased region" description="Basic and acidic residues" evidence="5">
    <location>
        <begin position="146"/>
        <end position="161"/>
    </location>
</feature>
<feature type="region of interest" description="Disordered" evidence="5">
    <location>
        <begin position="1322"/>
        <end position="1363"/>
    </location>
</feature>
<feature type="compositionally biased region" description="Polar residues" evidence="5">
    <location>
        <begin position="242"/>
        <end position="258"/>
    </location>
</feature>
<feature type="region of interest" description="Disordered" evidence="5">
    <location>
        <begin position="1379"/>
        <end position="1406"/>
    </location>
</feature>
<feature type="region of interest" description="Disordered" evidence="5">
    <location>
        <begin position="633"/>
        <end position="679"/>
    </location>
</feature>
<feature type="domain" description="Centrosomin N-terminal motif 1" evidence="6">
    <location>
        <begin position="440"/>
        <end position="512"/>
    </location>
</feature>
<feature type="coiled-coil region" evidence="4">
    <location>
        <begin position="1166"/>
        <end position="1200"/>
    </location>
</feature>
<feature type="compositionally biased region" description="Basic and acidic residues" evidence="5">
    <location>
        <begin position="336"/>
        <end position="346"/>
    </location>
</feature>
<evidence type="ECO:0000256" key="3">
    <source>
        <dbReference type="ARBA" id="ARBA00023054"/>
    </source>
</evidence>
<dbReference type="InterPro" id="IPR024545">
    <property type="entry name" value="Mto1-like_Mto2p-bd"/>
</dbReference>
<feature type="compositionally biased region" description="Basic and acidic residues" evidence="5">
    <location>
        <begin position="407"/>
        <end position="421"/>
    </location>
</feature>
<feature type="region of interest" description="Disordered" evidence="5">
    <location>
        <begin position="1"/>
        <end position="437"/>
    </location>
</feature>
<name>A0A5N5DES4_9PEZI</name>
<feature type="compositionally biased region" description="Polar residues" evidence="5">
    <location>
        <begin position="272"/>
        <end position="291"/>
    </location>
</feature>
<dbReference type="PANTHER" id="PTHR32083">
    <property type="entry name" value="CILIA AND FLAGELLA-ASSOCIATED PROTEIN 58-RELATED"/>
    <property type="match status" value="1"/>
</dbReference>
<feature type="compositionally biased region" description="Polar residues" evidence="5">
    <location>
        <begin position="639"/>
        <end position="679"/>
    </location>
</feature>
<feature type="compositionally biased region" description="Basic residues" evidence="5">
    <location>
        <begin position="1341"/>
        <end position="1350"/>
    </location>
</feature>
<accession>A0A5N5DES4</accession>
<feature type="compositionally biased region" description="Basic and acidic residues" evidence="5">
    <location>
        <begin position="221"/>
        <end position="241"/>
    </location>
</feature>